<dbReference type="RefSeq" id="WP_273941693.1">
    <property type="nucleotide sequence ID" value="NZ_CP097263.1"/>
</dbReference>
<sequence length="59" mass="6267">MSPTDLVAQWRTVAHASDNPAGPLYVSEHAESEVANRIPPDTLHGCGTACTGSRTRQCC</sequence>
<dbReference type="InterPro" id="IPR046197">
    <property type="entry name" value="DUF6229"/>
</dbReference>
<evidence type="ECO:0000313" key="2">
    <source>
        <dbReference type="Proteomes" id="UP001589810"/>
    </source>
</evidence>
<comment type="caution">
    <text evidence="1">The sequence shown here is derived from an EMBL/GenBank/DDBJ whole genome shotgun (WGS) entry which is preliminary data.</text>
</comment>
<keyword evidence="2" id="KW-1185">Reference proteome</keyword>
<gene>
    <name evidence="1" type="ORF">ACFFH7_17480</name>
</gene>
<dbReference type="EMBL" id="JBHLUD010000004">
    <property type="protein sequence ID" value="MFC0543298.1"/>
    <property type="molecule type" value="Genomic_DNA"/>
</dbReference>
<dbReference type="Proteomes" id="UP001589810">
    <property type="component" value="Unassembled WGS sequence"/>
</dbReference>
<reference evidence="1 2" key="1">
    <citation type="submission" date="2024-09" db="EMBL/GenBank/DDBJ databases">
        <authorList>
            <person name="Sun Q."/>
            <person name="Mori K."/>
        </authorList>
    </citation>
    <scope>NUCLEOTIDE SEQUENCE [LARGE SCALE GENOMIC DNA]</scope>
    <source>
        <strain evidence="1 2">TBRC 1432</strain>
    </source>
</reference>
<evidence type="ECO:0000313" key="1">
    <source>
        <dbReference type="EMBL" id="MFC0543298.1"/>
    </source>
</evidence>
<dbReference type="Pfam" id="PF19740">
    <property type="entry name" value="DUF6229"/>
    <property type="match status" value="1"/>
</dbReference>
<protein>
    <submittedName>
        <fullName evidence="1">DUF6229 family protein</fullName>
    </submittedName>
</protein>
<organism evidence="1 2">
    <name type="scientific">Kutzneria chonburiensis</name>
    <dbReference type="NCBI Taxonomy" id="1483604"/>
    <lineage>
        <taxon>Bacteria</taxon>
        <taxon>Bacillati</taxon>
        <taxon>Actinomycetota</taxon>
        <taxon>Actinomycetes</taxon>
        <taxon>Pseudonocardiales</taxon>
        <taxon>Pseudonocardiaceae</taxon>
        <taxon>Kutzneria</taxon>
    </lineage>
</organism>
<proteinExistence type="predicted"/>
<name>A0ABV6MSK7_9PSEU</name>
<accession>A0ABV6MSK7</accession>